<feature type="signal peptide" evidence="1">
    <location>
        <begin position="1"/>
        <end position="20"/>
    </location>
</feature>
<evidence type="ECO:0000313" key="3">
    <source>
        <dbReference type="Proteomes" id="UP000204551"/>
    </source>
</evidence>
<sequence>MKYRLSFLFLLLSLPFHSQTSEINISGRVTDVWDTAIPNVNVLLKGTERGTQTDESGWFSLRAQANEVLVFSSLGYGTYERAVPETEEELKIVLSPMVTDLDEVTLTKRKRKTQKGILAEYPENTNLVKTSRGVLNKDRSSSSFQVISGRDLVATGPDFLTSLMNYSPSMRVVRVPEVKVYLRRIAYSIYDSIGTPPKAIFDVDGFIHETAPTYLSSHDIDRVAILERNAAISRYGPMGVGGVIVINTKTTTQMDYSGNVKRYDNSALRDSLNELFIDQSRNAPIPHD</sequence>
<dbReference type="Gene3D" id="2.170.130.10">
    <property type="entry name" value="TonB-dependent receptor, plug domain"/>
    <property type="match status" value="1"/>
</dbReference>
<dbReference type="InterPro" id="IPR008969">
    <property type="entry name" value="CarboxyPept-like_regulatory"/>
</dbReference>
<keyword evidence="1" id="KW-0732">Signal</keyword>
<accession>A0A221V288</accession>
<dbReference type="SUPFAM" id="SSF49464">
    <property type="entry name" value="Carboxypeptidase regulatory domain-like"/>
    <property type="match status" value="1"/>
</dbReference>
<dbReference type="InterPro" id="IPR037066">
    <property type="entry name" value="Plug_dom_sf"/>
</dbReference>
<dbReference type="Pfam" id="PF13715">
    <property type="entry name" value="CarbopepD_reg_2"/>
    <property type="match status" value="1"/>
</dbReference>
<dbReference type="eggNOG" id="COG0457">
    <property type="taxonomic scope" value="Bacteria"/>
</dbReference>
<organism evidence="2 3">
    <name type="scientific">Arenibacter algicola</name>
    <dbReference type="NCBI Taxonomy" id="616991"/>
    <lineage>
        <taxon>Bacteria</taxon>
        <taxon>Pseudomonadati</taxon>
        <taxon>Bacteroidota</taxon>
        <taxon>Flavobacteriia</taxon>
        <taxon>Flavobacteriales</taxon>
        <taxon>Flavobacteriaceae</taxon>
        <taxon>Arenibacter</taxon>
    </lineage>
</organism>
<dbReference type="AlphaFoldDB" id="A0A221V288"/>
<proteinExistence type="predicted"/>
<protein>
    <submittedName>
        <fullName evidence="2">CarboxypepD_reg-like domain protein</fullName>
    </submittedName>
</protein>
<gene>
    <name evidence="2" type="ORF">AREALGSMS7_04310</name>
</gene>
<dbReference type="Proteomes" id="UP000204551">
    <property type="component" value="Chromosome"/>
</dbReference>
<dbReference type="SUPFAM" id="SSF56935">
    <property type="entry name" value="Porins"/>
    <property type="match status" value="1"/>
</dbReference>
<dbReference type="KEGG" id="aalg:AREALGSMS7_04310"/>
<evidence type="ECO:0000313" key="2">
    <source>
        <dbReference type="EMBL" id="ASO07712.1"/>
    </source>
</evidence>
<dbReference type="RefSeq" id="WP_093979935.1">
    <property type="nucleotide sequence ID" value="NZ_CP022515.1"/>
</dbReference>
<dbReference type="Gene3D" id="2.60.40.1120">
    <property type="entry name" value="Carboxypeptidase-like, regulatory domain"/>
    <property type="match status" value="1"/>
</dbReference>
<dbReference type="STRING" id="616991.GCA_000733925_02495"/>
<feature type="chain" id="PRO_5012217292" evidence="1">
    <location>
        <begin position="21"/>
        <end position="288"/>
    </location>
</feature>
<dbReference type="EMBL" id="CP022515">
    <property type="protein sequence ID" value="ASO07712.1"/>
    <property type="molecule type" value="Genomic_DNA"/>
</dbReference>
<evidence type="ECO:0000256" key="1">
    <source>
        <dbReference type="SAM" id="SignalP"/>
    </source>
</evidence>
<reference evidence="2 3" key="1">
    <citation type="submission" date="2017-07" db="EMBL/GenBank/DDBJ databases">
        <title>Genome Sequence of Arenibacter algicola Strain SMS7 Isolated from a culture of the Diatom Skeletonema marinoi.</title>
        <authorList>
            <person name="Topel M."/>
            <person name="Pinder M.I.M."/>
            <person name="Johansson O.N."/>
            <person name="Kourtchenko O."/>
            <person name="Godhe A."/>
            <person name="Clarke A.K."/>
        </authorList>
    </citation>
    <scope>NUCLEOTIDE SEQUENCE [LARGE SCALE GENOMIC DNA]</scope>
    <source>
        <strain evidence="2 3">SMS7</strain>
    </source>
</reference>
<name>A0A221V288_9FLAO</name>